<keyword evidence="2 5" id="KW-0489">Methyltransferase</keyword>
<reference evidence="6 7" key="1">
    <citation type="submission" date="2013-08" db="EMBL/GenBank/DDBJ databases">
        <title>The genome sequence of Skermanella stibiiresistens.</title>
        <authorList>
            <person name="Zhu W."/>
            <person name="Wang G."/>
        </authorList>
    </citation>
    <scope>NUCLEOTIDE SEQUENCE [LARGE SCALE GENOMIC DNA]</scope>
    <source>
        <strain evidence="6 7">SB22</strain>
    </source>
</reference>
<dbReference type="UniPathway" id="UPA00148">
    <property type="reaction ID" value="UER00227"/>
</dbReference>
<dbReference type="HAMAP" id="MF_00787">
    <property type="entry name" value="CbiD"/>
    <property type="match status" value="1"/>
</dbReference>
<evidence type="ECO:0000256" key="1">
    <source>
        <dbReference type="ARBA" id="ARBA00022573"/>
    </source>
</evidence>
<dbReference type="NCBIfam" id="TIGR00312">
    <property type="entry name" value="cbiD"/>
    <property type="match status" value="1"/>
</dbReference>
<keyword evidence="7" id="KW-1185">Reference proteome</keyword>
<dbReference type="GO" id="GO:0043780">
    <property type="term" value="F:cobalt-precorrin-5B C1-methyltransferase activity"/>
    <property type="evidence" value="ECO:0007669"/>
    <property type="project" value="RHEA"/>
</dbReference>
<dbReference type="EMBL" id="AVFL01000008">
    <property type="protein sequence ID" value="EWY40270.1"/>
    <property type="molecule type" value="Genomic_DNA"/>
</dbReference>
<evidence type="ECO:0000256" key="3">
    <source>
        <dbReference type="ARBA" id="ARBA00022679"/>
    </source>
</evidence>
<keyword evidence="1 5" id="KW-0169">Cobalamin biosynthesis</keyword>
<evidence type="ECO:0000256" key="2">
    <source>
        <dbReference type="ARBA" id="ARBA00022603"/>
    </source>
</evidence>
<comment type="catalytic activity">
    <reaction evidence="5">
        <text>Co-precorrin-5B + S-adenosyl-L-methionine = Co-precorrin-6A + S-adenosyl-L-homocysteine</text>
        <dbReference type="Rhea" id="RHEA:26285"/>
        <dbReference type="ChEBI" id="CHEBI:57856"/>
        <dbReference type="ChEBI" id="CHEBI:59789"/>
        <dbReference type="ChEBI" id="CHEBI:60063"/>
        <dbReference type="ChEBI" id="CHEBI:60064"/>
        <dbReference type="EC" id="2.1.1.195"/>
    </reaction>
</comment>
<evidence type="ECO:0000313" key="7">
    <source>
        <dbReference type="Proteomes" id="UP000019486"/>
    </source>
</evidence>
<organism evidence="6 7">
    <name type="scientific">Skermanella stibiiresistens SB22</name>
    <dbReference type="NCBI Taxonomy" id="1385369"/>
    <lineage>
        <taxon>Bacteria</taxon>
        <taxon>Pseudomonadati</taxon>
        <taxon>Pseudomonadota</taxon>
        <taxon>Alphaproteobacteria</taxon>
        <taxon>Rhodospirillales</taxon>
        <taxon>Azospirillaceae</taxon>
        <taxon>Skermanella</taxon>
    </lineage>
</organism>
<proteinExistence type="inferred from homology"/>
<evidence type="ECO:0000256" key="5">
    <source>
        <dbReference type="HAMAP-Rule" id="MF_00787"/>
    </source>
</evidence>
<comment type="similarity">
    <text evidence="5">Belongs to the CbiD family.</text>
</comment>
<name>W9H263_9PROT</name>
<accession>W9H263</accession>
<keyword evidence="3 5" id="KW-0808">Transferase</keyword>
<dbReference type="GO" id="GO:0032259">
    <property type="term" value="P:methylation"/>
    <property type="evidence" value="ECO:0007669"/>
    <property type="project" value="UniProtKB-KW"/>
</dbReference>
<dbReference type="NCBIfam" id="NF000849">
    <property type="entry name" value="PRK00075.1-1"/>
    <property type="match status" value="1"/>
</dbReference>
<sequence>MTDQPEQAPDRALRRGWTTGACATAATKAAYAALLTGGFPDPVTITLPGGAKPAFALAWEALGTEACSAGVVKDAGDDPDVTHGALVIATVRRGAAGTGVVFRAGEGVGMVTKEGLPIPPGEPAINPIPRRMMAEAVAELAAAQGDAGDVVIEVSIPGGAEIALKTWNPRLGIVGGLSILGTTGIVVPFSCSAWIHSIHRGIDVARANGFHHVAGSTGSTSEQAVQRIHGLSDLALLDMGDFAGGMLKYLRRNPVPRLTIAGGFGKLTKLAQGFLDLHSGRSQVDFHWLADRMAELGASPDEIEQARAANTANQVLTRAVALGIPLADRIAELARAKAVDVLEGCGTDVEVLVFDRKGVLEGRAGFPAPDKLLILGGTTEAAELARRLDGVPFITSLAGRTLAPAALPGEVRVGGFGGAVGLAAYLRANDIAAVVDATHPFAAAISRNAAEACEATGVPLLALARPAWSVEPGDRWTEVDDMAAAVAAVPAGARAFLTVGRQELAPFATRSDAWFLARVIDPPDEPVANMTFVTGRGPFDLEAERRLLEDNGITVVVTKNSGGPASQPKLTAARDLGIPVILVRRPEPSSKPQPQSMASVATVAEALEWVHGTLRSGRST</sequence>
<keyword evidence="4 5" id="KW-0949">S-adenosyl-L-methionine</keyword>
<dbReference type="InterPro" id="IPR036074">
    <property type="entry name" value="CbiD_sf"/>
</dbReference>
<dbReference type="NCBIfam" id="NF005968">
    <property type="entry name" value="PRK08057.1-2"/>
    <property type="match status" value="1"/>
</dbReference>
<dbReference type="GO" id="GO:0019251">
    <property type="term" value="P:anaerobic cobalamin biosynthetic process"/>
    <property type="evidence" value="ECO:0007669"/>
    <property type="project" value="UniProtKB-UniRule"/>
</dbReference>
<dbReference type="NCBIfam" id="TIGR00715">
    <property type="entry name" value="precor6x_red"/>
    <property type="match status" value="1"/>
</dbReference>
<comment type="caution">
    <text evidence="6">The sequence shown here is derived from an EMBL/GenBank/DDBJ whole genome shotgun (WGS) entry which is preliminary data.</text>
</comment>
<evidence type="ECO:0000313" key="6">
    <source>
        <dbReference type="EMBL" id="EWY40270.1"/>
    </source>
</evidence>
<comment type="pathway">
    <text evidence="5">Cofactor biosynthesis; adenosylcobalamin biosynthesis; cob(II)yrinate a,c-diamide from sirohydrochlorin (anaerobic route): step 6/10.</text>
</comment>
<dbReference type="GO" id="GO:0016994">
    <property type="term" value="F:precorrin-6A reductase activity"/>
    <property type="evidence" value="ECO:0007669"/>
    <property type="project" value="InterPro"/>
</dbReference>
<dbReference type="PANTHER" id="PTHR35863:SF1">
    <property type="entry name" value="COBALT-PRECORRIN-5B C(1)-METHYLTRANSFERASE"/>
    <property type="match status" value="1"/>
</dbReference>
<dbReference type="Pfam" id="PF01888">
    <property type="entry name" value="CbiD"/>
    <property type="match status" value="1"/>
</dbReference>
<dbReference type="STRING" id="1385369.N825_36755"/>
<dbReference type="SUPFAM" id="SSF111342">
    <property type="entry name" value="CbiD-like"/>
    <property type="match status" value="1"/>
</dbReference>
<dbReference type="RefSeq" id="WP_063833765.1">
    <property type="nucleotide sequence ID" value="NZ_AVFL01000008.1"/>
</dbReference>
<evidence type="ECO:0000256" key="4">
    <source>
        <dbReference type="ARBA" id="ARBA00022691"/>
    </source>
</evidence>
<dbReference type="InterPro" id="IPR003723">
    <property type="entry name" value="Precorrin-6x_reduct"/>
</dbReference>
<dbReference type="PROSITE" id="PS51014">
    <property type="entry name" value="COBK_CBIJ"/>
    <property type="match status" value="1"/>
</dbReference>
<comment type="function">
    <text evidence="5">Catalyzes the methylation of C-1 in cobalt-precorrin-5B to form cobalt-precorrin-6A.</text>
</comment>
<dbReference type="AlphaFoldDB" id="W9H263"/>
<dbReference type="PANTHER" id="PTHR35863">
    <property type="entry name" value="COBALT-PRECORRIN-5B C(1)-METHYLTRANSFERASE"/>
    <property type="match status" value="1"/>
</dbReference>
<dbReference type="Proteomes" id="UP000019486">
    <property type="component" value="Unassembled WGS sequence"/>
</dbReference>
<dbReference type="PATRIC" id="fig|1385369.3.peg.2655"/>
<dbReference type="Gene3D" id="3.30.2110.10">
    <property type="entry name" value="CbiD-like"/>
    <property type="match status" value="1"/>
</dbReference>
<dbReference type="Pfam" id="PF02571">
    <property type="entry name" value="CbiJ"/>
    <property type="match status" value="1"/>
</dbReference>
<protein>
    <recommendedName>
        <fullName evidence="5">Cobalt-precorrin-5B C(1)-methyltransferase</fullName>
        <ecNumber evidence="5">2.1.1.195</ecNumber>
    </recommendedName>
    <alternativeName>
        <fullName evidence="5">Cobalt-precorrin-6A synthase</fullName>
    </alternativeName>
</protein>
<dbReference type="InterPro" id="IPR002748">
    <property type="entry name" value="CbiD"/>
</dbReference>
<gene>
    <name evidence="5" type="primary">cbiD</name>
    <name evidence="6" type="ORF">N825_36755</name>
</gene>
<dbReference type="EC" id="2.1.1.195" evidence="5"/>